<dbReference type="PROSITE" id="PS50975">
    <property type="entry name" value="ATP_GRASP"/>
    <property type="match status" value="1"/>
</dbReference>
<comment type="pathway">
    <text evidence="2 13">Lipid metabolism; malonyl-CoA biosynthesis; malonyl-CoA from acetyl-CoA: step 1/1.</text>
</comment>
<keyword evidence="9" id="KW-0460">Magnesium</keyword>
<comment type="subunit">
    <text evidence="3 13">Acetyl-CoA carboxylase is a heterohexamer of biotin carboxyl carrier protein, biotin carboxylase and the two subunits of carboxyl transferase in a 2:2 complex.</text>
</comment>
<keyword evidence="7 12" id="KW-0547">Nucleotide-binding</keyword>
<evidence type="ECO:0000256" key="1">
    <source>
        <dbReference type="ARBA" id="ARBA00003761"/>
    </source>
</evidence>
<dbReference type="FunFam" id="3.30.1490.20:FF:000018">
    <property type="entry name" value="Biotin carboxylase"/>
    <property type="match status" value="1"/>
</dbReference>
<evidence type="ECO:0000256" key="11">
    <source>
        <dbReference type="ARBA" id="ARBA00048600"/>
    </source>
</evidence>
<dbReference type="SUPFAM" id="SSF51246">
    <property type="entry name" value="Rudiment single hybrid motif"/>
    <property type="match status" value="1"/>
</dbReference>
<dbReference type="SUPFAM" id="SSF56059">
    <property type="entry name" value="Glutathione synthetase ATP-binding domain-like"/>
    <property type="match status" value="1"/>
</dbReference>
<name>A0A6N7XK71_9FIRM</name>
<feature type="domain" description="ATP-grasp" evidence="14">
    <location>
        <begin position="120"/>
        <end position="317"/>
    </location>
</feature>
<evidence type="ECO:0000259" key="14">
    <source>
        <dbReference type="PROSITE" id="PS50975"/>
    </source>
</evidence>
<comment type="caution">
    <text evidence="16">The sequence shown here is derived from an EMBL/GenBank/DDBJ whole genome shotgun (WGS) entry which is preliminary data.</text>
</comment>
<accession>A0A6N7XK71</accession>
<dbReference type="Pfam" id="PF02786">
    <property type="entry name" value="CPSase_L_D2"/>
    <property type="match status" value="1"/>
</dbReference>
<evidence type="ECO:0000256" key="3">
    <source>
        <dbReference type="ARBA" id="ARBA00011750"/>
    </source>
</evidence>
<dbReference type="NCBIfam" id="TIGR00514">
    <property type="entry name" value="accC"/>
    <property type="match status" value="1"/>
</dbReference>
<evidence type="ECO:0000313" key="16">
    <source>
        <dbReference type="EMBL" id="MST70319.1"/>
    </source>
</evidence>
<dbReference type="PROSITE" id="PS00866">
    <property type="entry name" value="CPSASE_1"/>
    <property type="match status" value="1"/>
</dbReference>
<dbReference type="PROSITE" id="PS00867">
    <property type="entry name" value="CPSASE_2"/>
    <property type="match status" value="1"/>
</dbReference>
<dbReference type="InterPro" id="IPR005481">
    <property type="entry name" value="BC-like_N"/>
</dbReference>
<evidence type="ECO:0000256" key="5">
    <source>
        <dbReference type="ARBA" id="ARBA00022598"/>
    </source>
</evidence>
<dbReference type="PROSITE" id="PS50979">
    <property type="entry name" value="BC"/>
    <property type="match status" value="1"/>
</dbReference>
<evidence type="ECO:0000256" key="12">
    <source>
        <dbReference type="PROSITE-ProRule" id="PRU00409"/>
    </source>
</evidence>
<evidence type="ECO:0000256" key="2">
    <source>
        <dbReference type="ARBA" id="ARBA00004956"/>
    </source>
</evidence>
<comment type="catalytic activity">
    <reaction evidence="11 13">
        <text>N(6)-biotinyl-L-lysyl-[protein] + hydrogencarbonate + ATP = N(6)-carboxybiotinyl-L-lysyl-[protein] + ADP + phosphate + H(+)</text>
        <dbReference type="Rhea" id="RHEA:13501"/>
        <dbReference type="Rhea" id="RHEA-COMP:10505"/>
        <dbReference type="Rhea" id="RHEA-COMP:10506"/>
        <dbReference type="ChEBI" id="CHEBI:15378"/>
        <dbReference type="ChEBI" id="CHEBI:17544"/>
        <dbReference type="ChEBI" id="CHEBI:30616"/>
        <dbReference type="ChEBI" id="CHEBI:43474"/>
        <dbReference type="ChEBI" id="CHEBI:83144"/>
        <dbReference type="ChEBI" id="CHEBI:83145"/>
        <dbReference type="ChEBI" id="CHEBI:456216"/>
        <dbReference type="EC" id="6.3.4.14"/>
    </reaction>
</comment>
<dbReference type="GO" id="GO:2001295">
    <property type="term" value="P:malonyl-CoA biosynthetic process"/>
    <property type="evidence" value="ECO:0007669"/>
    <property type="project" value="UniProtKB-UniPathway"/>
</dbReference>
<sequence>MLKKILVANRGEIAVRIIRECQDCGIPAVAVFSEADRNSLHTLIADEAVCIGPGNASGSYLNMDNILQAAMSTGCDGIHPGFGLLSENAEFARKCRENDIKFIGPDGDTISKMGDKSTARQMMMKAGVPVVPGSDGAVKTPEEALKVAERIGYPVLVKASAGGGGRGMRRADSPEELPTAMEQAGMEAAAAFGDGTVYLEKLIINPRHIEVQVLGDQHHNVIHLGERNCSIQRRNQKMLEEAPAFGLQESTRKTLCEAAVAAAKACDYEGAGTVEFVMDDRENFYFIEMNTRIQVEHPVTEMVTGINIVAEQLRIASGAPLRYTQDEIQVKGHAIECRICCEDPLNDFAPCPGKVDFVHFPSGFGTRVESALYSGAEISPYYDSMVAKVIVKGENRIGAVRRMRRVLGETIIRGPKTTQPLQQMILYNRKFLRGNYNTGFIGEELPELTEMIQTAGMIKE</sequence>
<evidence type="ECO:0000256" key="9">
    <source>
        <dbReference type="ARBA" id="ARBA00022842"/>
    </source>
</evidence>
<dbReference type="GO" id="GO:0005524">
    <property type="term" value="F:ATP binding"/>
    <property type="evidence" value="ECO:0007669"/>
    <property type="project" value="UniProtKB-UniRule"/>
</dbReference>
<dbReference type="InterPro" id="IPR016185">
    <property type="entry name" value="PreATP-grasp_dom_sf"/>
</dbReference>
<dbReference type="GO" id="GO:0004075">
    <property type="term" value="F:biotin carboxylase activity"/>
    <property type="evidence" value="ECO:0007669"/>
    <property type="project" value="UniProtKB-EC"/>
</dbReference>
<evidence type="ECO:0000256" key="13">
    <source>
        <dbReference type="RuleBase" id="RU365063"/>
    </source>
</evidence>
<evidence type="ECO:0000256" key="10">
    <source>
        <dbReference type="ARBA" id="ARBA00023267"/>
    </source>
</evidence>
<evidence type="ECO:0000256" key="8">
    <source>
        <dbReference type="ARBA" id="ARBA00022840"/>
    </source>
</evidence>
<dbReference type="Gene3D" id="3.30.470.20">
    <property type="entry name" value="ATP-grasp fold, B domain"/>
    <property type="match status" value="1"/>
</dbReference>
<keyword evidence="17" id="KW-1185">Reference proteome</keyword>
<protein>
    <recommendedName>
        <fullName evidence="4 13">Biotin carboxylase</fullName>
        <ecNumber evidence="4 13">6.3.4.14</ecNumber>
    </recommendedName>
    <alternativeName>
        <fullName evidence="13">Acetyl-coenzyme A carboxylase biotin carboxylase subunit A</fullName>
    </alternativeName>
</protein>
<dbReference type="EC" id="6.3.4.14" evidence="4 13"/>
<keyword evidence="13" id="KW-0275">Fatty acid biosynthesis</keyword>
<dbReference type="InterPro" id="IPR011764">
    <property type="entry name" value="Biotin_carboxylation_dom"/>
</dbReference>
<keyword evidence="13" id="KW-0443">Lipid metabolism</keyword>
<dbReference type="InterPro" id="IPR005479">
    <property type="entry name" value="CPAse_ATP-bd"/>
</dbReference>
<keyword evidence="6" id="KW-0479">Metal-binding</keyword>
<keyword evidence="13" id="KW-0444">Lipid biosynthesis</keyword>
<dbReference type="GO" id="GO:0046872">
    <property type="term" value="F:metal ion binding"/>
    <property type="evidence" value="ECO:0007669"/>
    <property type="project" value="UniProtKB-KW"/>
</dbReference>
<proteinExistence type="predicted"/>
<dbReference type="Proteomes" id="UP000469424">
    <property type="component" value="Unassembled WGS sequence"/>
</dbReference>
<dbReference type="SUPFAM" id="SSF52440">
    <property type="entry name" value="PreATP-grasp domain"/>
    <property type="match status" value="1"/>
</dbReference>
<dbReference type="UniPathway" id="UPA00655">
    <property type="reaction ID" value="UER00711"/>
</dbReference>
<gene>
    <name evidence="16" type="primary">accC</name>
    <name evidence="16" type="ORF">FYJ65_03020</name>
</gene>
<keyword evidence="10 13" id="KW-0092">Biotin</keyword>
<comment type="function">
    <text evidence="1 13">This protein is a component of the acetyl coenzyme A carboxylase complex; first, biotin carboxylase catalyzes the carboxylation of the carrier protein and then the transcarboxylase transfers the carboxyl group to form malonyl-CoA.</text>
</comment>
<dbReference type="NCBIfam" id="NF006367">
    <property type="entry name" value="PRK08591.1"/>
    <property type="match status" value="1"/>
</dbReference>
<dbReference type="Pfam" id="PF02785">
    <property type="entry name" value="Biotin_carb_C"/>
    <property type="match status" value="1"/>
</dbReference>
<dbReference type="Pfam" id="PF00289">
    <property type="entry name" value="Biotin_carb_N"/>
    <property type="match status" value="1"/>
</dbReference>
<dbReference type="GO" id="GO:0006633">
    <property type="term" value="P:fatty acid biosynthetic process"/>
    <property type="evidence" value="ECO:0007669"/>
    <property type="project" value="UniProtKB-KW"/>
</dbReference>
<dbReference type="InterPro" id="IPR011761">
    <property type="entry name" value="ATP-grasp"/>
</dbReference>
<dbReference type="InterPro" id="IPR005482">
    <property type="entry name" value="Biotin_COase_C"/>
</dbReference>
<dbReference type="PANTHER" id="PTHR48095">
    <property type="entry name" value="PYRUVATE CARBOXYLASE SUBUNIT A"/>
    <property type="match status" value="1"/>
</dbReference>
<dbReference type="PANTHER" id="PTHR48095:SF2">
    <property type="entry name" value="BIOTIN CARBOXYLASE, CHLOROPLASTIC"/>
    <property type="match status" value="1"/>
</dbReference>
<evidence type="ECO:0000259" key="15">
    <source>
        <dbReference type="PROSITE" id="PS50979"/>
    </source>
</evidence>
<dbReference type="AlphaFoldDB" id="A0A6N7XK71"/>
<dbReference type="InterPro" id="IPR011054">
    <property type="entry name" value="Rudment_hybrid_motif"/>
</dbReference>
<organism evidence="16 17">
    <name type="scientific">Mogibacterium kristiansenii</name>
    <dbReference type="NCBI Taxonomy" id="2606708"/>
    <lineage>
        <taxon>Bacteria</taxon>
        <taxon>Bacillati</taxon>
        <taxon>Bacillota</taxon>
        <taxon>Clostridia</taxon>
        <taxon>Peptostreptococcales</taxon>
        <taxon>Anaerovoracaceae</taxon>
        <taxon>Mogibacterium</taxon>
    </lineage>
</organism>
<dbReference type="InterPro" id="IPR051602">
    <property type="entry name" value="ACC_Biotin_Carboxylase"/>
</dbReference>
<evidence type="ECO:0000256" key="7">
    <source>
        <dbReference type="ARBA" id="ARBA00022741"/>
    </source>
</evidence>
<keyword evidence="13" id="KW-0276">Fatty acid metabolism</keyword>
<dbReference type="InterPro" id="IPR004549">
    <property type="entry name" value="Acetyl_CoA_COase_biotin_COase"/>
</dbReference>
<dbReference type="SMART" id="SM00878">
    <property type="entry name" value="Biotin_carb_C"/>
    <property type="match status" value="1"/>
</dbReference>
<feature type="domain" description="Biotin carboxylation" evidence="15">
    <location>
        <begin position="1"/>
        <end position="446"/>
    </location>
</feature>
<dbReference type="EMBL" id="VUNA01000004">
    <property type="protein sequence ID" value="MST70319.1"/>
    <property type="molecule type" value="Genomic_DNA"/>
</dbReference>
<dbReference type="FunFam" id="3.40.50.20:FF:000010">
    <property type="entry name" value="Propionyl-CoA carboxylase subunit alpha"/>
    <property type="match status" value="1"/>
</dbReference>
<dbReference type="RefSeq" id="WP_154553880.1">
    <property type="nucleotide sequence ID" value="NZ_JAQXUZ010000018.1"/>
</dbReference>
<keyword evidence="5 13" id="KW-0436">Ligase</keyword>
<keyword evidence="8 12" id="KW-0067">ATP-binding</keyword>
<evidence type="ECO:0000256" key="6">
    <source>
        <dbReference type="ARBA" id="ARBA00022723"/>
    </source>
</evidence>
<evidence type="ECO:0000256" key="4">
    <source>
        <dbReference type="ARBA" id="ARBA00013263"/>
    </source>
</evidence>
<reference evidence="16 17" key="1">
    <citation type="submission" date="2019-08" db="EMBL/GenBank/DDBJ databases">
        <title>In-depth cultivation of the pig gut microbiome towards novel bacterial diversity and tailored functional studies.</title>
        <authorList>
            <person name="Wylensek D."/>
            <person name="Hitch T.C.A."/>
            <person name="Clavel T."/>
        </authorList>
    </citation>
    <scope>NUCLEOTIDE SEQUENCE [LARGE SCALE GENOMIC DNA]</scope>
    <source>
        <strain evidence="16 17">WCA-MUC-591-APC-4B</strain>
    </source>
</reference>
<evidence type="ECO:0000313" key="17">
    <source>
        <dbReference type="Proteomes" id="UP000469424"/>
    </source>
</evidence>